<dbReference type="HOGENOM" id="CLU_2191880_0_0_11"/>
<proteinExistence type="predicted"/>
<dbReference type="Proteomes" id="UP000003191">
    <property type="component" value="Unassembled WGS sequence"/>
</dbReference>
<dbReference type="AlphaFoldDB" id="D4BMV5"/>
<name>D4BMV5_BIFBR</name>
<comment type="caution">
    <text evidence="1">The sequence shown here is derived from an EMBL/GenBank/DDBJ whole genome shotgun (WGS) entry which is preliminary data.</text>
</comment>
<evidence type="ECO:0000313" key="1">
    <source>
        <dbReference type="EMBL" id="EFE88992.1"/>
    </source>
</evidence>
<gene>
    <name evidence="1" type="ORF">BIFBRE_03402</name>
</gene>
<reference evidence="1 2" key="1">
    <citation type="submission" date="2010-02" db="EMBL/GenBank/DDBJ databases">
        <authorList>
            <person name="Weinstock G."/>
            <person name="Sodergren E."/>
            <person name="Clifton S."/>
            <person name="Fulton L."/>
            <person name="Fulton B."/>
            <person name="Courtney L."/>
            <person name="Fronick C."/>
            <person name="Harrison M."/>
            <person name="Strong C."/>
            <person name="Farmer C."/>
            <person name="Delahaunty K."/>
            <person name="Markovic C."/>
            <person name="Hall O."/>
            <person name="Minx P."/>
            <person name="Tomlinson C."/>
            <person name="Mitreva M."/>
            <person name="Nelson J."/>
            <person name="Hou S."/>
            <person name="Wollam A."/>
            <person name="Pepin K.H."/>
            <person name="Johnson M."/>
            <person name="Bhonagiri V."/>
            <person name="Zhang X."/>
            <person name="Suruliraj S."/>
            <person name="Warren W."/>
            <person name="Chinwalla A."/>
            <person name="Mardis E.R."/>
            <person name="Wilson R.K."/>
        </authorList>
    </citation>
    <scope>NUCLEOTIDE SEQUENCE [LARGE SCALE GENOMIC DNA]</scope>
    <source>
        <strain evidence="1 2">DSM 20213</strain>
    </source>
</reference>
<protein>
    <submittedName>
        <fullName evidence="1">Uncharacterized protein</fullName>
    </submittedName>
</protein>
<accession>D4BMV5</accession>
<keyword evidence="2" id="KW-1185">Reference proteome</keyword>
<evidence type="ECO:0000313" key="2">
    <source>
        <dbReference type="Proteomes" id="UP000003191"/>
    </source>
</evidence>
<organism evidence="1 2">
    <name type="scientific">Bifidobacterium breve DSM 20213 = JCM 1192</name>
    <dbReference type="NCBI Taxonomy" id="518634"/>
    <lineage>
        <taxon>Bacteria</taxon>
        <taxon>Bacillati</taxon>
        <taxon>Actinomycetota</taxon>
        <taxon>Actinomycetes</taxon>
        <taxon>Bifidobacteriales</taxon>
        <taxon>Bifidobacteriaceae</taxon>
        <taxon>Bifidobacterium</taxon>
    </lineage>
</organism>
<dbReference type="EMBL" id="ACCG02000009">
    <property type="protein sequence ID" value="EFE88992.1"/>
    <property type="molecule type" value="Genomic_DNA"/>
</dbReference>
<sequence length="108" mass="11430">MDIHVDTFCQIVFMAGKTEWIAFANMQWSNRQYRPGWGMKLHADVLGLFGQEPGDAESMAVIADGKTALGVGGGCRAGVADVYGDGYCAVHGDTVPGNMNAGIEFGVT</sequence>